<dbReference type="Proteomes" id="UP000095283">
    <property type="component" value="Unplaced"/>
</dbReference>
<feature type="transmembrane region" description="Helical" evidence="1">
    <location>
        <begin position="109"/>
        <end position="132"/>
    </location>
</feature>
<reference evidence="3" key="1">
    <citation type="submission" date="2016-11" db="UniProtKB">
        <authorList>
            <consortium name="WormBaseParasite"/>
        </authorList>
    </citation>
    <scope>IDENTIFICATION</scope>
</reference>
<proteinExistence type="predicted"/>
<evidence type="ECO:0000256" key="1">
    <source>
        <dbReference type="SAM" id="Phobius"/>
    </source>
</evidence>
<keyword evidence="1" id="KW-0472">Membrane</keyword>
<keyword evidence="1" id="KW-1133">Transmembrane helix</keyword>
<keyword evidence="2" id="KW-1185">Reference proteome</keyword>
<feature type="transmembrane region" description="Helical" evidence="1">
    <location>
        <begin position="17"/>
        <end position="38"/>
    </location>
</feature>
<accession>A0A1I7WM85</accession>
<feature type="transmembrane region" description="Helical" evidence="1">
    <location>
        <begin position="144"/>
        <end position="165"/>
    </location>
</feature>
<evidence type="ECO:0000313" key="3">
    <source>
        <dbReference type="WBParaSite" id="Hba_06185"/>
    </source>
</evidence>
<organism evidence="2 3">
    <name type="scientific">Heterorhabditis bacteriophora</name>
    <name type="common">Entomopathogenic nematode worm</name>
    <dbReference type="NCBI Taxonomy" id="37862"/>
    <lineage>
        <taxon>Eukaryota</taxon>
        <taxon>Metazoa</taxon>
        <taxon>Ecdysozoa</taxon>
        <taxon>Nematoda</taxon>
        <taxon>Chromadorea</taxon>
        <taxon>Rhabditida</taxon>
        <taxon>Rhabditina</taxon>
        <taxon>Rhabditomorpha</taxon>
        <taxon>Strongyloidea</taxon>
        <taxon>Heterorhabditidae</taxon>
        <taxon>Heterorhabditis</taxon>
    </lineage>
</organism>
<dbReference type="AlphaFoldDB" id="A0A1I7WM85"/>
<name>A0A1I7WM85_HETBA</name>
<dbReference type="WBParaSite" id="Hba_06185">
    <property type="protein sequence ID" value="Hba_06185"/>
    <property type="gene ID" value="Hba_06185"/>
</dbReference>
<keyword evidence="1" id="KW-0812">Transmembrane</keyword>
<feature type="transmembrane region" description="Helical" evidence="1">
    <location>
        <begin position="185"/>
        <end position="202"/>
    </location>
</feature>
<sequence length="203" mass="23573">MSTTILTPYNMWSNLRLYMLLVVLIFNSNHTILIIIMGRKILIKNDTMSRSFFIYCNSMQFIRNGFTHEKDCIYLIIFVSCPSNEIMQVKRSSIVSSQKPNISLFRNCTYPPGVATSFSILPIFIGLIIRVSRLKRVRTLKIEPDAFCIIICSNNIRIVLTYGIIGSSHHFMFFGDTEMKCISMVYVNIFIIIDLIDIYIYIY</sequence>
<protein>
    <submittedName>
        <fullName evidence="3">7TM_GPCR_Srx domain-containing protein</fullName>
    </submittedName>
</protein>
<evidence type="ECO:0000313" key="2">
    <source>
        <dbReference type="Proteomes" id="UP000095283"/>
    </source>
</evidence>